<comment type="caution">
    <text evidence="1">The sequence shown here is derived from an EMBL/GenBank/DDBJ whole genome shotgun (WGS) entry which is preliminary data.</text>
</comment>
<dbReference type="Proteomes" id="UP000242694">
    <property type="component" value="Unassembled WGS sequence"/>
</dbReference>
<keyword evidence="2" id="KW-1185">Reference proteome</keyword>
<reference evidence="1 2" key="1">
    <citation type="journal article" date="2016" name="Front. Microbiol.">
        <title>Comprehensive Phylogenetic Analysis of Bovine Non-aureus Staphylococci Species Based on Whole-Genome Sequencing.</title>
        <authorList>
            <person name="Naushad S."/>
            <person name="Barkema H.W."/>
            <person name="Luby C."/>
            <person name="Condas L.A."/>
            <person name="Nobrega D.B."/>
            <person name="Carson D.A."/>
            <person name="De Buck J."/>
        </authorList>
    </citation>
    <scope>NUCLEOTIDE SEQUENCE [LARGE SCALE GENOMIC DNA]</scope>
    <source>
        <strain evidence="1 2">SNUC 993</strain>
    </source>
</reference>
<name>A0ABX5ICL5_9STAP</name>
<proteinExistence type="predicted"/>
<evidence type="ECO:0000313" key="1">
    <source>
        <dbReference type="EMBL" id="PTH12512.1"/>
    </source>
</evidence>
<protein>
    <submittedName>
        <fullName evidence="1">Uncharacterized protein</fullName>
    </submittedName>
</protein>
<dbReference type="EMBL" id="PZDI01000107">
    <property type="protein sequence ID" value="PTH12512.1"/>
    <property type="molecule type" value="Genomic_DNA"/>
</dbReference>
<sequence length="61" mass="6875">MIYNLGETMQIQGMVSTGKTFQNNMPPKNKKLSHKDLYNTETNSAANLNKIIKLMESENNG</sequence>
<evidence type="ECO:0000313" key="2">
    <source>
        <dbReference type="Proteomes" id="UP000242694"/>
    </source>
</evidence>
<organism evidence="1 2">
    <name type="scientific">Staphylococcus auricularis</name>
    <dbReference type="NCBI Taxonomy" id="29379"/>
    <lineage>
        <taxon>Bacteria</taxon>
        <taxon>Bacillati</taxon>
        <taxon>Bacillota</taxon>
        <taxon>Bacilli</taxon>
        <taxon>Bacillales</taxon>
        <taxon>Staphylococcaceae</taxon>
        <taxon>Staphylococcus</taxon>
    </lineage>
</organism>
<gene>
    <name evidence="1" type="ORF">BU607_11045</name>
</gene>
<accession>A0ABX5ICL5</accession>